<dbReference type="EMBL" id="ML179622">
    <property type="protein sequence ID" value="THU84102.1"/>
    <property type="molecule type" value="Genomic_DNA"/>
</dbReference>
<evidence type="ECO:0000313" key="3">
    <source>
        <dbReference type="Proteomes" id="UP000297245"/>
    </source>
</evidence>
<reference evidence="2 3" key="1">
    <citation type="journal article" date="2019" name="Nat. Ecol. Evol.">
        <title>Megaphylogeny resolves global patterns of mushroom evolution.</title>
        <authorList>
            <person name="Varga T."/>
            <person name="Krizsan K."/>
            <person name="Foldi C."/>
            <person name="Dima B."/>
            <person name="Sanchez-Garcia M."/>
            <person name="Sanchez-Ramirez S."/>
            <person name="Szollosi G.J."/>
            <person name="Szarkandi J.G."/>
            <person name="Papp V."/>
            <person name="Albert L."/>
            <person name="Andreopoulos W."/>
            <person name="Angelini C."/>
            <person name="Antonin V."/>
            <person name="Barry K.W."/>
            <person name="Bougher N.L."/>
            <person name="Buchanan P."/>
            <person name="Buyck B."/>
            <person name="Bense V."/>
            <person name="Catcheside P."/>
            <person name="Chovatia M."/>
            <person name="Cooper J."/>
            <person name="Damon W."/>
            <person name="Desjardin D."/>
            <person name="Finy P."/>
            <person name="Geml J."/>
            <person name="Haridas S."/>
            <person name="Hughes K."/>
            <person name="Justo A."/>
            <person name="Karasinski D."/>
            <person name="Kautmanova I."/>
            <person name="Kiss B."/>
            <person name="Kocsube S."/>
            <person name="Kotiranta H."/>
            <person name="LaButti K.M."/>
            <person name="Lechner B.E."/>
            <person name="Liimatainen K."/>
            <person name="Lipzen A."/>
            <person name="Lukacs Z."/>
            <person name="Mihaltcheva S."/>
            <person name="Morgado L.N."/>
            <person name="Niskanen T."/>
            <person name="Noordeloos M.E."/>
            <person name="Ohm R.A."/>
            <person name="Ortiz-Santana B."/>
            <person name="Ovrebo C."/>
            <person name="Racz N."/>
            <person name="Riley R."/>
            <person name="Savchenko A."/>
            <person name="Shiryaev A."/>
            <person name="Soop K."/>
            <person name="Spirin V."/>
            <person name="Szebenyi C."/>
            <person name="Tomsovsky M."/>
            <person name="Tulloss R.E."/>
            <person name="Uehling J."/>
            <person name="Grigoriev I.V."/>
            <person name="Vagvolgyi C."/>
            <person name="Papp T."/>
            <person name="Martin F.M."/>
            <person name="Miettinen O."/>
            <person name="Hibbett D.S."/>
            <person name="Nagy L.G."/>
        </authorList>
    </citation>
    <scope>NUCLEOTIDE SEQUENCE [LARGE SCALE GENOMIC DNA]</scope>
    <source>
        <strain evidence="2 3">CBS 962.96</strain>
    </source>
</reference>
<evidence type="ECO:0000313" key="2">
    <source>
        <dbReference type="EMBL" id="THU84102.1"/>
    </source>
</evidence>
<name>A0A4S8L648_DENBC</name>
<evidence type="ECO:0000256" key="1">
    <source>
        <dbReference type="SAM" id="MobiDB-lite"/>
    </source>
</evidence>
<organism evidence="2 3">
    <name type="scientific">Dendrothele bispora (strain CBS 962.96)</name>
    <dbReference type="NCBI Taxonomy" id="1314807"/>
    <lineage>
        <taxon>Eukaryota</taxon>
        <taxon>Fungi</taxon>
        <taxon>Dikarya</taxon>
        <taxon>Basidiomycota</taxon>
        <taxon>Agaricomycotina</taxon>
        <taxon>Agaricomycetes</taxon>
        <taxon>Agaricomycetidae</taxon>
        <taxon>Agaricales</taxon>
        <taxon>Agaricales incertae sedis</taxon>
        <taxon>Dendrothele</taxon>
    </lineage>
</organism>
<feature type="region of interest" description="Disordered" evidence="1">
    <location>
        <begin position="144"/>
        <end position="236"/>
    </location>
</feature>
<sequence length="251" mass="29453">MSEVWRTYRSQKRKRSRQQKERGMRIHPRELEKSTEHLHGVSEGELRTDKVLYEGLWVKWCKSYACVNRWREEILLLQEEMRRCLVTLEWQAKSWEQQADIDTFEAYTFEQAAVRRKIVSRFASLWSGEMAILREFKPDNLDLEPLFKDLPRPPNRNADEVIENEDIEAKEDLAGEGEDEDPVLDEDEDEELDKDEEDQEDGLGSEPDEQMFGDEERSSSSRSSDGSGDEDEVENLTLKEILTALEEEGDF</sequence>
<accession>A0A4S8L648</accession>
<feature type="region of interest" description="Disordered" evidence="1">
    <location>
        <begin position="1"/>
        <end position="26"/>
    </location>
</feature>
<keyword evidence="3" id="KW-1185">Reference proteome</keyword>
<proteinExistence type="predicted"/>
<feature type="compositionally biased region" description="Acidic residues" evidence="1">
    <location>
        <begin position="160"/>
        <end position="213"/>
    </location>
</feature>
<dbReference type="Proteomes" id="UP000297245">
    <property type="component" value="Unassembled WGS sequence"/>
</dbReference>
<protein>
    <submittedName>
        <fullName evidence="2">Uncharacterized protein</fullName>
    </submittedName>
</protein>
<dbReference type="OrthoDB" id="3232711at2759"/>
<dbReference type="AlphaFoldDB" id="A0A4S8L648"/>
<gene>
    <name evidence="2" type="ORF">K435DRAFT_806990</name>
</gene>